<evidence type="ECO:0000313" key="2">
    <source>
        <dbReference type="EMBL" id="GFD01376.1"/>
    </source>
</evidence>
<keyword evidence="2" id="KW-0548">Nucleotidyltransferase</keyword>
<keyword evidence="2" id="KW-0808">Transferase</keyword>
<dbReference type="Pfam" id="PF00078">
    <property type="entry name" value="RVT_1"/>
    <property type="match status" value="1"/>
</dbReference>
<dbReference type="InterPro" id="IPR000477">
    <property type="entry name" value="RT_dom"/>
</dbReference>
<comment type="caution">
    <text evidence="2">The sequence shown here is derived from an EMBL/GenBank/DDBJ whole genome shotgun (WGS) entry which is preliminary data.</text>
</comment>
<proteinExistence type="predicted"/>
<sequence length="185" mass="20097">KVLANRLSKVIDNVVSKEQSAFISGRQILDGLLSLVRAYLQSSRASILINGSPTSEFSIKRGLQQVDPLSLLLFILVMEGLHGVMSNTVNSGLIRDIKLGSSDITLSHLFYADDVVITFEWNSGDLDNVIWVLHVFHLASGLKINIHKSNIYDIGVSNEEVSSMASRTGCAAGSFPFTYLGLSIG</sequence>
<feature type="domain" description="Reverse transcriptase" evidence="1">
    <location>
        <begin position="1"/>
        <end position="184"/>
    </location>
</feature>
<gene>
    <name evidence="2" type="ORF">Tci_873345</name>
</gene>
<dbReference type="GO" id="GO:0003964">
    <property type="term" value="F:RNA-directed DNA polymerase activity"/>
    <property type="evidence" value="ECO:0007669"/>
    <property type="project" value="UniProtKB-KW"/>
</dbReference>
<accession>A0A699SXJ4</accession>
<reference evidence="2" key="1">
    <citation type="journal article" date="2019" name="Sci. Rep.">
        <title>Draft genome of Tanacetum cinerariifolium, the natural source of mosquito coil.</title>
        <authorList>
            <person name="Yamashiro T."/>
            <person name="Shiraishi A."/>
            <person name="Satake H."/>
            <person name="Nakayama K."/>
        </authorList>
    </citation>
    <scope>NUCLEOTIDE SEQUENCE</scope>
</reference>
<dbReference type="InterPro" id="IPR052343">
    <property type="entry name" value="Retrotransposon-Effector_Assoc"/>
</dbReference>
<feature type="non-terminal residue" evidence="2">
    <location>
        <position position="185"/>
    </location>
</feature>
<organism evidence="2">
    <name type="scientific">Tanacetum cinerariifolium</name>
    <name type="common">Dalmatian daisy</name>
    <name type="synonym">Chrysanthemum cinerariifolium</name>
    <dbReference type="NCBI Taxonomy" id="118510"/>
    <lineage>
        <taxon>Eukaryota</taxon>
        <taxon>Viridiplantae</taxon>
        <taxon>Streptophyta</taxon>
        <taxon>Embryophyta</taxon>
        <taxon>Tracheophyta</taxon>
        <taxon>Spermatophyta</taxon>
        <taxon>Magnoliopsida</taxon>
        <taxon>eudicotyledons</taxon>
        <taxon>Gunneridae</taxon>
        <taxon>Pentapetalae</taxon>
        <taxon>asterids</taxon>
        <taxon>campanulids</taxon>
        <taxon>Asterales</taxon>
        <taxon>Asteraceae</taxon>
        <taxon>Asteroideae</taxon>
        <taxon>Anthemideae</taxon>
        <taxon>Anthemidinae</taxon>
        <taxon>Tanacetum</taxon>
    </lineage>
</organism>
<dbReference type="PANTHER" id="PTHR46890:SF50">
    <property type="entry name" value="RNA-DIRECTED DNA POLYMERASE, EUKARYOTA, REVERSE TRANSCRIPTASE ZINC-BINDING DOMAIN PROTEIN-RELATED"/>
    <property type="match status" value="1"/>
</dbReference>
<dbReference type="PROSITE" id="PS50878">
    <property type="entry name" value="RT_POL"/>
    <property type="match status" value="1"/>
</dbReference>
<evidence type="ECO:0000259" key="1">
    <source>
        <dbReference type="PROSITE" id="PS50878"/>
    </source>
</evidence>
<dbReference type="PANTHER" id="PTHR46890">
    <property type="entry name" value="NON-LTR RETROLELEMENT REVERSE TRANSCRIPTASE-LIKE PROTEIN-RELATED"/>
    <property type="match status" value="1"/>
</dbReference>
<protein>
    <submittedName>
        <fullName evidence="2">Putative RNA-directed DNA polymerase, eukaryota, reverse transcriptase zinc-binding domain protein</fullName>
    </submittedName>
</protein>
<keyword evidence="2" id="KW-0695">RNA-directed DNA polymerase</keyword>
<dbReference type="EMBL" id="BKCJ011190954">
    <property type="protein sequence ID" value="GFD01376.1"/>
    <property type="molecule type" value="Genomic_DNA"/>
</dbReference>
<dbReference type="AlphaFoldDB" id="A0A699SXJ4"/>
<name>A0A699SXJ4_TANCI</name>
<feature type="non-terminal residue" evidence="2">
    <location>
        <position position="1"/>
    </location>
</feature>